<accession>A0A2U1TMP0</accession>
<protein>
    <submittedName>
        <fullName evidence="1">Uncharacterized protein</fullName>
    </submittedName>
</protein>
<reference evidence="1 2" key="1">
    <citation type="submission" date="2018-04" db="EMBL/GenBank/DDBJ databases">
        <title>Brenneria corticis sp.nov.</title>
        <authorList>
            <person name="Li Y."/>
        </authorList>
    </citation>
    <scope>NUCLEOTIDE SEQUENCE [LARGE SCALE GENOMIC DNA]</scope>
    <source>
        <strain evidence="1 2">LMG 27715</strain>
    </source>
</reference>
<dbReference type="RefSeq" id="WP_109055431.1">
    <property type="nucleotide sequence ID" value="NZ_QDKJ01000013.1"/>
</dbReference>
<dbReference type="Proteomes" id="UP000245138">
    <property type="component" value="Unassembled WGS sequence"/>
</dbReference>
<dbReference type="EMBL" id="QDKJ01000013">
    <property type="protein sequence ID" value="PWC10685.1"/>
    <property type="molecule type" value="Genomic_DNA"/>
</dbReference>
<comment type="caution">
    <text evidence="1">The sequence shown here is derived from an EMBL/GenBank/DDBJ whole genome shotgun (WGS) entry which is preliminary data.</text>
</comment>
<name>A0A2U1TMP0_9GAMM</name>
<evidence type="ECO:0000313" key="1">
    <source>
        <dbReference type="EMBL" id="PWC10685.1"/>
    </source>
</evidence>
<dbReference type="AlphaFoldDB" id="A0A2U1TMP0"/>
<organism evidence="1 2">
    <name type="scientific">Brenneria roseae subsp. americana</name>
    <dbReference type="NCBI Taxonomy" id="1508507"/>
    <lineage>
        <taxon>Bacteria</taxon>
        <taxon>Pseudomonadati</taxon>
        <taxon>Pseudomonadota</taxon>
        <taxon>Gammaproteobacteria</taxon>
        <taxon>Enterobacterales</taxon>
        <taxon>Pectobacteriaceae</taxon>
        <taxon>Brenneria</taxon>
    </lineage>
</organism>
<proteinExistence type="predicted"/>
<gene>
    <name evidence="1" type="ORF">B4923_16340</name>
</gene>
<keyword evidence="2" id="KW-1185">Reference proteome</keyword>
<dbReference type="OrthoDB" id="6630750at2"/>
<sequence>MPILKCIKDEAGYWTEGETYAAGYAGCGLLSLGDDEDPESDWLAHPKDWQDGDDETALTYHLPGCGCDVEFIEVEGA</sequence>
<evidence type="ECO:0000313" key="2">
    <source>
        <dbReference type="Proteomes" id="UP000245138"/>
    </source>
</evidence>